<reference evidence="1" key="1">
    <citation type="submission" date="2019-11" db="EMBL/GenBank/DDBJ databases">
        <title>Nori genome reveals adaptations in red seaweeds to the harsh intertidal environment.</title>
        <authorList>
            <person name="Wang D."/>
            <person name="Mao Y."/>
        </authorList>
    </citation>
    <scope>NUCLEOTIDE SEQUENCE</scope>
    <source>
        <tissue evidence="1">Gametophyte</tissue>
    </source>
</reference>
<proteinExistence type="predicted"/>
<name>A0ACC3BU90_PYRYE</name>
<evidence type="ECO:0000313" key="2">
    <source>
        <dbReference type="Proteomes" id="UP000798662"/>
    </source>
</evidence>
<gene>
    <name evidence="1" type="ORF">I4F81_003605</name>
</gene>
<organism evidence="1 2">
    <name type="scientific">Pyropia yezoensis</name>
    <name type="common">Susabi-nori</name>
    <name type="synonym">Porphyra yezoensis</name>
    <dbReference type="NCBI Taxonomy" id="2788"/>
    <lineage>
        <taxon>Eukaryota</taxon>
        <taxon>Rhodophyta</taxon>
        <taxon>Bangiophyceae</taxon>
        <taxon>Bangiales</taxon>
        <taxon>Bangiaceae</taxon>
        <taxon>Pyropia</taxon>
    </lineage>
</organism>
<dbReference type="Proteomes" id="UP000798662">
    <property type="component" value="Chromosome 1"/>
</dbReference>
<protein>
    <submittedName>
        <fullName evidence="1">Uncharacterized protein</fullName>
    </submittedName>
</protein>
<evidence type="ECO:0000313" key="1">
    <source>
        <dbReference type="EMBL" id="KAK1861021.1"/>
    </source>
</evidence>
<accession>A0ACC3BU90</accession>
<dbReference type="EMBL" id="CM020618">
    <property type="protein sequence ID" value="KAK1861021.1"/>
    <property type="molecule type" value="Genomic_DNA"/>
</dbReference>
<keyword evidence="2" id="KW-1185">Reference proteome</keyword>
<sequence length="475" mass="49367">MVVEPRRGAAKFRCGTQSRRGGADRDAVKRDKARVLDDVWAAERLEAIVAFVKRATGRDGAAAWMARKCVSVSYLVTYFNRDKNAARNILKAASAQLSEGNKAPFFAGCHLRRAPAGPPPGPDYIVQGTRPSPELSGAGGGQLRAGRRRRAPPILTTTVTTGMTMSAPAKPLGAAAARRQRMMDELARKVAAEGADAGGDGGGTPGSPLLPTGATSVGGDGDVASLRAALAEAQSALSTARVEMASLRRNHGHNLKAMTRERDLALAAAARAQGSGSAAGGASAGVGGGSAASGVAALKEQVRDLEAQLRASRLRSAEVEKEAAELSSEVKQLRFRVQAAATMEAANGAYDQMIEQLVEMKLKVAEGEEARAVASNSLRQLERSAAAATERAEAAEGAKNDLVWAKIDLERAAAASTKQLEAANARVSELEAANKEMSDKFMALKISSDGGDLLEGAAPSARISMASSTLQEVDL</sequence>
<comment type="caution">
    <text evidence="1">The sequence shown here is derived from an EMBL/GenBank/DDBJ whole genome shotgun (WGS) entry which is preliminary data.</text>
</comment>